<name>A0AAW2H9I0_9NEOP</name>
<dbReference type="InterPro" id="IPR050370">
    <property type="entry name" value="HES_HEY"/>
</dbReference>
<dbReference type="PANTHER" id="PTHR10985">
    <property type="entry name" value="BASIC HELIX-LOOP-HELIX TRANSCRIPTION FACTOR, HES-RELATED"/>
    <property type="match status" value="1"/>
</dbReference>
<evidence type="ECO:0000256" key="5">
    <source>
        <dbReference type="ARBA" id="ARBA00023242"/>
    </source>
</evidence>
<keyword evidence="5" id="KW-0539">Nucleus</keyword>
<evidence type="ECO:0000256" key="3">
    <source>
        <dbReference type="ARBA" id="ARBA00023125"/>
    </source>
</evidence>
<dbReference type="SUPFAM" id="SSF47459">
    <property type="entry name" value="HLH, helix-loop-helix DNA-binding domain"/>
    <property type="match status" value="1"/>
</dbReference>
<dbReference type="GO" id="GO:0046983">
    <property type="term" value="F:protein dimerization activity"/>
    <property type="evidence" value="ECO:0007669"/>
    <property type="project" value="InterPro"/>
</dbReference>
<evidence type="ECO:0000313" key="8">
    <source>
        <dbReference type="EMBL" id="KAL0266432.1"/>
    </source>
</evidence>
<gene>
    <name evidence="8" type="ORF">PYX00_008967</name>
</gene>
<comment type="caution">
    <text evidence="8">The sequence shown here is derived from an EMBL/GenBank/DDBJ whole genome shotgun (WGS) entry which is preliminary data.</text>
</comment>
<sequence length="415" mass="46177">MTARLVSQGTNQKNVAGAHKTAKSVTLNGEECGMAIGEDAAVLAHTRKAKLQKDKDGVAVSGLAKSGDGRRVNKPLMEKRRRARINQSLAILKTLILDSAKNEQNNTKHSKLEKADILELTVRHLQRQKILNSGVLNKYKAGFQECTREVKTFLESPDLLLINPAGIDTGVKQRLFRHLEQCIGELDLDFRSGRADGETSENEVIRPDSSTVTQGDENNNNSTTNRTGNGQRFPPAVRFDSSGEKKPSVPPRIPKKRGLLQDVPTKYFSAKKTIMLNFLNGSEQKREEEDSEEYQRAFEDPARSKKHLEEGKSQFSVVQVIPTRLADGQVVLLLPNGSKNGVETGTPTNVYCFTAASSGEQRNPNYFLNVIDLPGKDRTELEAGASPVYPDQPLDYTLHRKNHEDVEEGHVWRPW</sequence>
<evidence type="ECO:0000256" key="1">
    <source>
        <dbReference type="ARBA" id="ARBA00004123"/>
    </source>
</evidence>
<feature type="compositionally biased region" description="Basic and acidic residues" evidence="6">
    <location>
        <begin position="283"/>
        <end position="310"/>
    </location>
</feature>
<dbReference type="Pfam" id="PF07527">
    <property type="entry name" value="Hairy_orange"/>
    <property type="match status" value="1"/>
</dbReference>
<dbReference type="SUPFAM" id="SSF158457">
    <property type="entry name" value="Orange domain-like"/>
    <property type="match status" value="1"/>
</dbReference>
<evidence type="ECO:0000256" key="4">
    <source>
        <dbReference type="ARBA" id="ARBA00023163"/>
    </source>
</evidence>
<protein>
    <recommendedName>
        <fullName evidence="7">BHLH domain-containing protein</fullName>
    </recommendedName>
</protein>
<dbReference type="InterPro" id="IPR003650">
    <property type="entry name" value="Orange_dom"/>
</dbReference>
<reference evidence="8" key="1">
    <citation type="journal article" date="2024" name="Gigascience">
        <title>Chromosome-level genome of the poultry shaft louse Menopon gallinae provides insight into the host-switching and adaptive evolution of parasitic lice.</title>
        <authorList>
            <person name="Xu Y."/>
            <person name="Ma L."/>
            <person name="Liu S."/>
            <person name="Liang Y."/>
            <person name="Liu Q."/>
            <person name="He Z."/>
            <person name="Tian L."/>
            <person name="Duan Y."/>
            <person name="Cai W."/>
            <person name="Li H."/>
            <person name="Song F."/>
        </authorList>
    </citation>
    <scope>NUCLEOTIDE SEQUENCE</scope>
    <source>
        <strain evidence="8">Cailab_2023a</strain>
    </source>
</reference>
<dbReference type="PROSITE" id="PS50888">
    <property type="entry name" value="BHLH"/>
    <property type="match status" value="1"/>
</dbReference>
<dbReference type="GO" id="GO:0006355">
    <property type="term" value="P:regulation of DNA-templated transcription"/>
    <property type="evidence" value="ECO:0007669"/>
    <property type="project" value="InterPro"/>
</dbReference>
<proteinExistence type="predicted"/>
<dbReference type="GO" id="GO:0005634">
    <property type="term" value="C:nucleus"/>
    <property type="evidence" value="ECO:0007669"/>
    <property type="project" value="UniProtKB-SubCell"/>
</dbReference>
<keyword evidence="4" id="KW-0804">Transcription</keyword>
<feature type="domain" description="BHLH" evidence="7">
    <location>
        <begin position="69"/>
        <end position="128"/>
    </location>
</feature>
<dbReference type="Gene3D" id="4.10.280.10">
    <property type="entry name" value="Helix-loop-helix DNA-binding domain"/>
    <property type="match status" value="1"/>
</dbReference>
<dbReference type="AlphaFoldDB" id="A0AAW2H9I0"/>
<feature type="region of interest" description="Disordered" evidence="6">
    <location>
        <begin position="282"/>
        <end position="310"/>
    </location>
</feature>
<evidence type="ECO:0000259" key="7">
    <source>
        <dbReference type="PROSITE" id="PS50888"/>
    </source>
</evidence>
<organism evidence="8">
    <name type="scientific">Menopon gallinae</name>
    <name type="common">poultry shaft louse</name>
    <dbReference type="NCBI Taxonomy" id="328185"/>
    <lineage>
        <taxon>Eukaryota</taxon>
        <taxon>Metazoa</taxon>
        <taxon>Ecdysozoa</taxon>
        <taxon>Arthropoda</taxon>
        <taxon>Hexapoda</taxon>
        <taxon>Insecta</taxon>
        <taxon>Pterygota</taxon>
        <taxon>Neoptera</taxon>
        <taxon>Paraneoptera</taxon>
        <taxon>Psocodea</taxon>
        <taxon>Troctomorpha</taxon>
        <taxon>Phthiraptera</taxon>
        <taxon>Amblycera</taxon>
        <taxon>Menoponidae</taxon>
        <taxon>Menopon</taxon>
    </lineage>
</organism>
<feature type="compositionally biased region" description="Polar residues" evidence="6">
    <location>
        <begin position="208"/>
        <end position="217"/>
    </location>
</feature>
<keyword evidence="2" id="KW-0805">Transcription regulation</keyword>
<dbReference type="SMART" id="SM00353">
    <property type="entry name" value="HLH"/>
    <property type="match status" value="1"/>
</dbReference>
<dbReference type="InterPro" id="IPR011598">
    <property type="entry name" value="bHLH_dom"/>
</dbReference>
<comment type="subcellular location">
    <subcellularLocation>
        <location evidence="1">Nucleus</location>
    </subcellularLocation>
</comment>
<feature type="compositionally biased region" description="Low complexity" evidence="6">
    <location>
        <begin position="218"/>
        <end position="230"/>
    </location>
</feature>
<dbReference type="Pfam" id="PF00010">
    <property type="entry name" value="HLH"/>
    <property type="match status" value="1"/>
</dbReference>
<dbReference type="EMBL" id="JARGDH010000005">
    <property type="protein sequence ID" value="KAL0266432.1"/>
    <property type="molecule type" value="Genomic_DNA"/>
</dbReference>
<evidence type="ECO:0000256" key="6">
    <source>
        <dbReference type="SAM" id="MobiDB-lite"/>
    </source>
</evidence>
<dbReference type="GO" id="GO:1990837">
    <property type="term" value="F:sequence-specific double-stranded DNA binding"/>
    <property type="evidence" value="ECO:0007669"/>
    <property type="project" value="UniProtKB-ARBA"/>
</dbReference>
<dbReference type="InterPro" id="IPR036638">
    <property type="entry name" value="HLH_DNA-bd_sf"/>
</dbReference>
<dbReference type="Gene3D" id="6.10.250.980">
    <property type="match status" value="1"/>
</dbReference>
<feature type="region of interest" description="Disordered" evidence="6">
    <location>
        <begin position="194"/>
        <end position="256"/>
    </location>
</feature>
<accession>A0AAW2H9I0</accession>
<dbReference type="FunFam" id="4.10.280.10:FF:000009">
    <property type="entry name" value="Transcription factor HES-1"/>
    <property type="match status" value="1"/>
</dbReference>
<keyword evidence="3" id="KW-0238">DNA-binding</keyword>
<evidence type="ECO:0000256" key="2">
    <source>
        <dbReference type="ARBA" id="ARBA00023015"/>
    </source>
</evidence>